<dbReference type="RefSeq" id="WP_260189259.1">
    <property type="nucleotide sequence ID" value="NZ_JAFFZE010000004.1"/>
</dbReference>
<accession>A0ABT2J218</accession>
<organism evidence="2 3">
    <name type="scientific">Actinophytocola gossypii</name>
    <dbReference type="NCBI Taxonomy" id="2812003"/>
    <lineage>
        <taxon>Bacteria</taxon>
        <taxon>Bacillati</taxon>
        <taxon>Actinomycetota</taxon>
        <taxon>Actinomycetes</taxon>
        <taxon>Pseudonocardiales</taxon>
        <taxon>Pseudonocardiaceae</taxon>
    </lineage>
</organism>
<sequence>MSVPVDELFARRPPWRHGPAADRWVQLGLAPGRAPHRELHTELAALVRDWRDRRIVEDFFFMHKPPGLRVRFAPTPGRAAFVRSELNRLVPAWRADGLVGGAEPGTYVPETHRFGGAAAMDHVHRLFTADATTWLDRHALACPAPAWALSLAMLRPVLDGLGLLGAEREVWAGVAAAGRLVPPDVERTPADEDLRRDLRRRWRHPDELLAALPDEDRALAERHAAEVTPLAPAWAAAVIDETGDVRALPEAAAWYVVFHWNRATLGFGRQAMLTEALLAGERVHGDAC</sequence>
<feature type="domain" description="Thiopeptide-type bacteriocin biosynthesis" evidence="1">
    <location>
        <begin position="24"/>
        <end position="269"/>
    </location>
</feature>
<dbReference type="EMBL" id="JAFFZE010000004">
    <property type="protein sequence ID" value="MCT2581902.1"/>
    <property type="molecule type" value="Genomic_DNA"/>
</dbReference>
<dbReference type="NCBIfam" id="TIGR03891">
    <property type="entry name" value="thiopep_ocin"/>
    <property type="match status" value="1"/>
</dbReference>
<dbReference type="InterPro" id="IPR023809">
    <property type="entry name" value="Thiopep_bacteriocin_synth_dom"/>
</dbReference>
<dbReference type="Pfam" id="PF14028">
    <property type="entry name" value="Lant_dehydr_C"/>
    <property type="match status" value="1"/>
</dbReference>
<reference evidence="2 3" key="1">
    <citation type="submission" date="2021-02" db="EMBL/GenBank/DDBJ databases">
        <title>Actinophytocola xerophila sp. nov., isolated from soil of cotton cropping field.</title>
        <authorList>
            <person name="Huang R."/>
            <person name="Chen X."/>
            <person name="Ge X."/>
            <person name="Liu W."/>
        </authorList>
    </citation>
    <scope>NUCLEOTIDE SEQUENCE [LARGE SCALE GENOMIC DNA]</scope>
    <source>
        <strain evidence="2 3">S1-96</strain>
    </source>
</reference>
<evidence type="ECO:0000259" key="1">
    <source>
        <dbReference type="Pfam" id="PF14028"/>
    </source>
</evidence>
<evidence type="ECO:0000313" key="2">
    <source>
        <dbReference type="EMBL" id="MCT2581902.1"/>
    </source>
</evidence>
<evidence type="ECO:0000313" key="3">
    <source>
        <dbReference type="Proteomes" id="UP001156441"/>
    </source>
</evidence>
<name>A0ABT2J218_9PSEU</name>
<gene>
    <name evidence="2" type="ORF">JT362_02050</name>
</gene>
<protein>
    <submittedName>
        <fullName evidence="2">Thiopeptide-type bacteriocin biosynthesis protein</fullName>
    </submittedName>
</protein>
<keyword evidence="3" id="KW-1185">Reference proteome</keyword>
<proteinExistence type="predicted"/>
<comment type="caution">
    <text evidence="2">The sequence shown here is derived from an EMBL/GenBank/DDBJ whole genome shotgun (WGS) entry which is preliminary data.</text>
</comment>
<dbReference type="Proteomes" id="UP001156441">
    <property type="component" value="Unassembled WGS sequence"/>
</dbReference>